<evidence type="ECO:0000313" key="2">
    <source>
        <dbReference type="EMBL" id="TVT40954.1"/>
    </source>
</evidence>
<reference evidence="2 3" key="2">
    <citation type="submission" date="2019-08" db="EMBL/GenBank/DDBJ databases">
        <title>Amycolatopsis acidicola sp. nov., isolated from peat swamp forest soil.</title>
        <authorList>
            <person name="Srisuk N."/>
        </authorList>
    </citation>
    <scope>NUCLEOTIDE SEQUENCE [LARGE SCALE GENOMIC DNA]</scope>
    <source>
        <strain evidence="2 3">TBRC 6029</strain>
    </source>
</reference>
<proteinExistence type="predicted"/>
<evidence type="ECO:0008006" key="4">
    <source>
        <dbReference type="Google" id="ProtNLM"/>
    </source>
</evidence>
<dbReference type="RefSeq" id="WP_144590836.1">
    <property type="nucleotide sequence ID" value="NZ_VJWX01000262.1"/>
</dbReference>
<dbReference type="AlphaFoldDB" id="A0A558BWR0"/>
<comment type="caution">
    <text evidence="2">The sequence shown here is derived from an EMBL/GenBank/DDBJ whole genome shotgun (WGS) entry which is preliminary data.</text>
</comment>
<evidence type="ECO:0000256" key="1">
    <source>
        <dbReference type="SAM" id="MobiDB-lite"/>
    </source>
</evidence>
<organism evidence="2 3">
    <name type="scientific">Amycolatopsis rhizosphaerae</name>
    <dbReference type="NCBI Taxonomy" id="2053003"/>
    <lineage>
        <taxon>Bacteria</taxon>
        <taxon>Bacillati</taxon>
        <taxon>Actinomycetota</taxon>
        <taxon>Actinomycetes</taxon>
        <taxon>Pseudonocardiales</taxon>
        <taxon>Pseudonocardiaceae</taxon>
        <taxon>Amycolatopsis</taxon>
    </lineage>
</organism>
<reference evidence="2 3" key="1">
    <citation type="submission" date="2019-07" db="EMBL/GenBank/DDBJ databases">
        <authorList>
            <person name="Duangmal K."/>
            <person name="Teo W.F.A."/>
        </authorList>
    </citation>
    <scope>NUCLEOTIDE SEQUENCE [LARGE SCALE GENOMIC DNA]</scope>
    <source>
        <strain evidence="2 3">TBRC 6029</strain>
    </source>
</reference>
<feature type="region of interest" description="Disordered" evidence="1">
    <location>
        <begin position="1"/>
        <end position="23"/>
    </location>
</feature>
<dbReference type="Proteomes" id="UP000320011">
    <property type="component" value="Unassembled WGS sequence"/>
</dbReference>
<dbReference type="SUPFAM" id="SSF53474">
    <property type="entry name" value="alpha/beta-Hydrolases"/>
    <property type="match status" value="1"/>
</dbReference>
<protein>
    <recommendedName>
        <fullName evidence="4">Serine peptidase</fullName>
    </recommendedName>
</protein>
<dbReference type="InterPro" id="IPR029058">
    <property type="entry name" value="AB_hydrolase_fold"/>
</dbReference>
<dbReference type="EMBL" id="VJWX01000262">
    <property type="protein sequence ID" value="TVT40954.1"/>
    <property type="molecule type" value="Genomic_DNA"/>
</dbReference>
<keyword evidence="3" id="KW-1185">Reference proteome</keyword>
<evidence type="ECO:0000313" key="3">
    <source>
        <dbReference type="Proteomes" id="UP000320011"/>
    </source>
</evidence>
<sequence length="266" mass="28949">MLRVLGVHGAGSHRYRSRSGTADQTRATLTTQWLGHLRTTVDGRTPLDLRVAYYGDHLEDGDRDAPCEDDPSFLTPGERELLARWVTQLWPELAAAPGDERAEQALGWLTRAFGPGTRLFGLHFCRELHTYLTATSRAAAARQAVAAEIAEHRPDVIVAHSLGALVTYQALWEDPGHETGLLVTLGGPLVLPGALGEHEPHGRPPSVRRWVNVADIGDIVAVPKAALADRFTGLDRDLTINAGIWEFQTPGAYLRSPAVARVILEG</sequence>
<gene>
    <name evidence="2" type="ORF">FNH05_23220</name>
</gene>
<dbReference type="OrthoDB" id="3483116at2"/>
<name>A0A558BWR0_9PSEU</name>
<accession>A0A558BWR0</accession>